<keyword evidence="3" id="KW-0808">Transferase</keyword>
<keyword evidence="5 7" id="KW-1133">Transmembrane helix</keyword>
<evidence type="ECO:0000313" key="10">
    <source>
        <dbReference type="Proteomes" id="UP000076962"/>
    </source>
</evidence>
<evidence type="ECO:0000256" key="5">
    <source>
        <dbReference type="ARBA" id="ARBA00022989"/>
    </source>
</evidence>
<evidence type="ECO:0000256" key="2">
    <source>
        <dbReference type="ARBA" id="ARBA00006464"/>
    </source>
</evidence>
<feature type="domain" description="Bacterial sugar transferase" evidence="8">
    <location>
        <begin position="109"/>
        <end position="289"/>
    </location>
</feature>
<evidence type="ECO:0000313" key="9">
    <source>
        <dbReference type="EMBL" id="OAD20903.1"/>
    </source>
</evidence>
<keyword evidence="10" id="KW-1185">Reference proteome</keyword>
<organism evidence="9 10">
    <name type="scientific">Candidatus Thiomargarita nelsonii</name>
    <dbReference type="NCBI Taxonomy" id="1003181"/>
    <lineage>
        <taxon>Bacteria</taxon>
        <taxon>Pseudomonadati</taxon>
        <taxon>Pseudomonadota</taxon>
        <taxon>Gammaproteobacteria</taxon>
        <taxon>Thiotrichales</taxon>
        <taxon>Thiotrichaceae</taxon>
        <taxon>Thiomargarita</taxon>
    </lineage>
</organism>
<sequence length="297" mass="33668">MGFSILGFYDDKLECGSSFESLEVKGNLKDLIEDGKKGEIDSVYITLPMNAEPQIKKLVSDLADNAITVYLVPDLFVFELLHSRWQDVGGLPVVSIYGTPLLGLGGFLKRVEDVILSLLILLLMAVPMLFIALGVKLTSPGPFLFKQRRYGLGGENIWVWKFRSMTVCETDMITQAKPDDDRVTPFGRFLRRTSLDELPQFINVLQGQMSVVGPRPHAISHNEEYRPLIHRYMLRHMVKPGITGLAQIHGCRGQTDLPKMKKRIHYDLDYIDNWSLLLDLKIVFLTIVKGFVHKNAH</sequence>
<dbReference type="Pfam" id="PF13727">
    <property type="entry name" value="CoA_binding_3"/>
    <property type="match status" value="1"/>
</dbReference>
<evidence type="ECO:0000256" key="4">
    <source>
        <dbReference type="ARBA" id="ARBA00022692"/>
    </source>
</evidence>
<dbReference type="GO" id="GO:0009242">
    <property type="term" value="P:colanic acid biosynthetic process"/>
    <property type="evidence" value="ECO:0007669"/>
    <property type="project" value="TreeGrafter"/>
</dbReference>
<dbReference type="Gene3D" id="3.40.50.720">
    <property type="entry name" value="NAD(P)-binding Rossmann-like Domain"/>
    <property type="match status" value="1"/>
</dbReference>
<keyword evidence="4 7" id="KW-0812">Transmembrane</keyword>
<evidence type="ECO:0000256" key="1">
    <source>
        <dbReference type="ARBA" id="ARBA00004141"/>
    </source>
</evidence>
<evidence type="ECO:0000256" key="6">
    <source>
        <dbReference type="ARBA" id="ARBA00023136"/>
    </source>
</evidence>
<name>A0A176RYM8_9GAMM</name>
<dbReference type="InterPro" id="IPR017473">
    <property type="entry name" value="Undecaprenyl-P_gluc_Ptfrase"/>
</dbReference>
<dbReference type="AlphaFoldDB" id="A0A176RYM8"/>
<dbReference type="PATRIC" id="fig|1003181.4.peg.4487"/>
<dbReference type="NCBIfam" id="TIGR03023">
    <property type="entry name" value="WcaJ_sugtrans"/>
    <property type="match status" value="1"/>
</dbReference>
<comment type="similarity">
    <text evidence="2">Belongs to the bacterial sugar transferase family.</text>
</comment>
<feature type="transmembrane region" description="Helical" evidence="7">
    <location>
        <begin position="114"/>
        <end position="139"/>
    </location>
</feature>
<dbReference type="NCBIfam" id="TIGR03025">
    <property type="entry name" value="EPS_sugtrans"/>
    <property type="match status" value="1"/>
</dbReference>
<comment type="caution">
    <text evidence="9">The sequence shown here is derived from an EMBL/GenBank/DDBJ whole genome shotgun (WGS) entry which is preliminary data.</text>
</comment>
<proteinExistence type="inferred from homology"/>
<feature type="transmembrane region" description="Helical" evidence="7">
    <location>
        <begin position="88"/>
        <end position="108"/>
    </location>
</feature>
<dbReference type="PANTHER" id="PTHR30576:SF21">
    <property type="entry name" value="UDP-GLUCOSE:UNDECAPRENYL-PHOSPHATE GLUCOSE-1-PHOSPHATE TRANSFERASE"/>
    <property type="match status" value="1"/>
</dbReference>
<reference evidence="9 10" key="1">
    <citation type="submission" date="2016-05" db="EMBL/GenBank/DDBJ databases">
        <title>Single-cell genome of chain-forming Candidatus Thiomargarita nelsonii and comparison to other large sulfur-oxidizing bacteria.</title>
        <authorList>
            <person name="Winkel M."/>
            <person name="Salman V."/>
            <person name="Woyke T."/>
            <person name="Schulz-Vogt H."/>
            <person name="Richter M."/>
            <person name="Flood B."/>
            <person name="Bailey J."/>
            <person name="Amann R."/>
            <person name="Mussmann M."/>
        </authorList>
    </citation>
    <scope>NUCLEOTIDE SEQUENCE [LARGE SCALE GENOMIC DNA]</scope>
    <source>
        <strain evidence="9 10">THI036</strain>
    </source>
</reference>
<dbReference type="EMBL" id="LUTY01002017">
    <property type="protein sequence ID" value="OAD20903.1"/>
    <property type="molecule type" value="Genomic_DNA"/>
</dbReference>
<dbReference type="GO" id="GO:0089702">
    <property type="term" value="F:undecaprenyl-phosphate glucose phosphotransferase activity"/>
    <property type="evidence" value="ECO:0007669"/>
    <property type="project" value="TreeGrafter"/>
</dbReference>
<dbReference type="InterPro" id="IPR017475">
    <property type="entry name" value="EPS_sugar_tfrase"/>
</dbReference>
<dbReference type="InterPro" id="IPR003362">
    <property type="entry name" value="Bact_transf"/>
</dbReference>
<dbReference type="Pfam" id="PF02397">
    <property type="entry name" value="Bac_transf"/>
    <property type="match status" value="1"/>
</dbReference>
<keyword evidence="6 7" id="KW-0472">Membrane</keyword>
<evidence type="ECO:0000256" key="3">
    <source>
        <dbReference type="ARBA" id="ARBA00022679"/>
    </source>
</evidence>
<dbReference type="GO" id="GO:0016020">
    <property type="term" value="C:membrane"/>
    <property type="evidence" value="ECO:0007669"/>
    <property type="project" value="UniProtKB-SubCell"/>
</dbReference>
<comment type="subcellular location">
    <subcellularLocation>
        <location evidence="1">Membrane</location>
        <topology evidence="1">Multi-pass membrane protein</topology>
    </subcellularLocation>
</comment>
<dbReference type="PANTHER" id="PTHR30576">
    <property type="entry name" value="COLANIC BIOSYNTHESIS UDP-GLUCOSE LIPID CARRIER TRANSFERASE"/>
    <property type="match status" value="1"/>
</dbReference>
<evidence type="ECO:0000256" key="7">
    <source>
        <dbReference type="SAM" id="Phobius"/>
    </source>
</evidence>
<accession>A0A176RYM8</accession>
<evidence type="ECO:0000259" key="8">
    <source>
        <dbReference type="Pfam" id="PF02397"/>
    </source>
</evidence>
<dbReference type="Proteomes" id="UP000076962">
    <property type="component" value="Unassembled WGS sequence"/>
</dbReference>
<gene>
    <name evidence="9" type="ORF">THIOM_003358</name>
</gene>
<protein>
    <submittedName>
        <fullName evidence="9">Capsular polysaccharide biosynthesis protein</fullName>
    </submittedName>
</protein>